<keyword evidence="3 4" id="KW-0092">Biotin</keyword>
<reference evidence="6 7" key="1">
    <citation type="submission" date="2016-05" db="EMBL/GenBank/DDBJ databases">
        <title>Draft Genome Sequence of Algibacter sp. Strain SK-16 Isolated from the Surface Water of Aburatsubo Inlet.</title>
        <authorList>
            <person name="Wong S.-K."/>
            <person name="Yoshizawa S."/>
            <person name="Nakajima Y."/>
            <person name="Ogura Y."/>
            <person name="Tetsuya H."/>
            <person name="Hamasaki K."/>
        </authorList>
    </citation>
    <scope>NUCLEOTIDE SEQUENCE [LARGE SCALE GENOMIC DNA]</scope>
    <source>
        <strain evidence="6 7">SK-16</strain>
    </source>
</reference>
<keyword evidence="7" id="KW-1185">Reference proteome</keyword>
<protein>
    <recommendedName>
        <fullName evidence="2 4">Biotin carboxyl carrier protein of acetyl-CoA carboxylase</fullName>
    </recommendedName>
</protein>
<dbReference type="Proteomes" id="UP000095713">
    <property type="component" value="Unassembled WGS sequence"/>
</dbReference>
<dbReference type="GO" id="GO:0003989">
    <property type="term" value="F:acetyl-CoA carboxylase activity"/>
    <property type="evidence" value="ECO:0007669"/>
    <property type="project" value="InterPro"/>
</dbReference>
<evidence type="ECO:0000313" key="7">
    <source>
        <dbReference type="Proteomes" id="UP000095713"/>
    </source>
</evidence>
<dbReference type="Gene3D" id="2.40.50.100">
    <property type="match status" value="1"/>
</dbReference>
<proteinExistence type="predicted"/>
<evidence type="ECO:0000256" key="2">
    <source>
        <dbReference type="ARBA" id="ARBA00017562"/>
    </source>
</evidence>
<dbReference type="RefSeq" id="WP_069828784.1">
    <property type="nucleotide sequence ID" value="NZ_MDJD01000007.1"/>
</dbReference>
<dbReference type="PRINTS" id="PR01071">
    <property type="entry name" value="ACOABIOTINCC"/>
</dbReference>
<accession>A0A1E5TDD0</accession>
<feature type="domain" description="Lipoyl-binding" evidence="5">
    <location>
        <begin position="82"/>
        <end position="158"/>
    </location>
</feature>
<dbReference type="PANTHER" id="PTHR45266">
    <property type="entry name" value="OXALOACETATE DECARBOXYLASE ALPHA CHAIN"/>
    <property type="match status" value="1"/>
</dbReference>
<keyword evidence="4" id="KW-0444">Lipid biosynthesis</keyword>
<dbReference type="InterPro" id="IPR000089">
    <property type="entry name" value="Biotin_lipoyl"/>
</dbReference>
<name>A0A1E5TDD0_9FLAO</name>
<dbReference type="STRING" id="1849968.A8C32_11545"/>
<dbReference type="SUPFAM" id="SSF51230">
    <property type="entry name" value="Single hybrid motif"/>
    <property type="match status" value="1"/>
</dbReference>
<comment type="caution">
    <text evidence="6">The sequence shown here is derived from an EMBL/GenBank/DDBJ whole genome shotgun (WGS) entry which is preliminary data.</text>
</comment>
<comment type="function">
    <text evidence="1 4">This protein is a component of the acetyl coenzyme A carboxylase complex; first, biotin carboxylase catalyzes the carboxylation of the carrier protein and then the transcarboxylase transfers the carboxyl group to form malonyl-CoA.</text>
</comment>
<evidence type="ECO:0000256" key="4">
    <source>
        <dbReference type="RuleBase" id="RU364072"/>
    </source>
</evidence>
<keyword evidence="4" id="KW-0443">Lipid metabolism</keyword>
<dbReference type="UniPathway" id="UPA00094"/>
<sequence length="159" mass="17580">MNLKEVQSLITSVAKFGASELKLDFDDTKITIKAKRYNTNNIKVLAPNSDVGVSNFKVPMKVEAAKDIKLSEISEEINNLNQVVIRSPFIGTFSLESSVEKSKKLEVGDFVERGDFLCAIEALKLMNQVNSDASGNIKEILVKDKTPVEFGQPLFIISI</sequence>
<dbReference type="GO" id="GO:0009317">
    <property type="term" value="C:acetyl-CoA carboxylase complex"/>
    <property type="evidence" value="ECO:0007669"/>
    <property type="project" value="InterPro"/>
</dbReference>
<organism evidence="6 7">
    <name type="scientific">Flavivirga aquatica</name>
    <dbReference type="NCBI Taxonomy" id="1849968"/>
    <lineage>
        <taxon>Bacteria</taxon>
        <taxon>Pseudomonadati</taxon>
        <taxon>Bacteroidota</taxon>
        <taxon>Flavobacteriia</taxon>
        <taxon>Flavobacteriales</taxon>
        <taxon>Flavobacteriaceae</taxon>
        <taxon>Flavivirga</taxon>
    </lineage>
</organism>
<dbReference type="InterPro" id="IPR001249">
    <property type="entry name" value="AcCoA_biotinCC"/>
</dbReference>
<evidence type="ECO:0000313" key="6">
    <source>
        <dbReference type="EMBL" id="OEK09347.1"/>
    </source>
</evidence>
<dbReference type="EMBL" id="MDJD01000007">
    <property type="protein sequence ID" value="OEK09347.1"/>
    <property type="molecule type" value="Genomic_DNA"/>
</dbReference>
<gene>
    <name evidence="6" type="ORF">A8C32_11545</name>
</gene>
<evidence type="ECO:0000256" key="1">
    <source>
        <dbReference type="ARBA" id="ARBA00003761"/>
    </source>
</evidence>
<evidence type="ECO:0000259" key="5">
    <source>
        <dbReference type="PROSITE" id="PS50968"/>
    </source>
</evidence>
<evidence type="ECO:0000256" key="3">
    <source>
        <dbReference type="ARBA" id="ARBA00023267"/>
    </source>
</evidence>
<dbReference type="InterPro" id="IPR011053">
    <property type="entry name" value="Single_hybrid_motif"/>
</dbReference>
<dbReference type="OrthoDB" id="9807469at2"/>
<dbReference type="PANTHER" id="PTHR45266:SF3">
    <property type="entry name" value="OXALOACETATE DECARBOXYLASE ALPHA CHAIN"/>
    <property type="match status" value="1"/>
</dbReference>
<dbReference type="GO" id="GO:0006633">
    <property type="term" value="P:fatty acid biosynthetic process"/>
    <property type="evidence" value="ECO:0007669"/>
    <property type="project" value="UniProtKB-UniPathway"/>
</dbReference>
<dbReference type="CDD" id="cd06850">
    <property type="entry name" value="biotinyl_domain"/>
    <property type="match status" value="1"/>
</dbReference>
<comment type="pathway">
    <text evidence="4">Lipid metabolism; fatty acid biosynthesis.</text>
</comment>
<dbReference type="InterPro" id="IPR050709">
    <property type="entry name" value="Biotin_Carboxyl_Carrier/Decarb"/>
</dbReference>
<keyword evidence="4" id="KW-0275">Fatty acid biosynthesis</keyword>
<dbReference type="AlphaFoldDB" id="A0A1E5TDD0"/>
<dbReference type="PROSITE" id="PS50968">
    <property type="entry name" value="BIOTINYL_LIPOYL"/>
    <property type="match status" value="1"/>
</dbReference>
<keyword evidence="4" id="KW-0276">Fatty acid metabolism</keyword>
<dbReference type="Pfam" id="PF00364">
    <property type="entry name" value="Biotin_lipoyl"/>
    <property type="match status" value="1"/>
</dbReference>